<dbReference type="Proteomes" id="UP000773462">
    <property type="component" value="Unassembled WGS sequence"/>
</dbReference>
<keyword evidence="1" id="KW-0472">Membrane</keyword>
<feature type="transmembrane region" description="Helical" evidence="1">
    <location>
        <begin position="36"/>
        <end position="56"/>
    </location>
</feature>
<evidence type="ECO:0000313" key="2">
    <source>
        <dbReference type="EMBL" id="MBP2114227.1"/>
    </source>
</evidence>
<feature type="transmembrane region" description="Helical" evidence="1">
    <location>
        <begin position="126"/>
        <end position="148"/>
    </location>
</feature>
<feature type="transmembrane region" description="Helical" evidence="1">
    <location>
        <begin position="62"/>
        <end position="81"/>
    </location>
</feature>
<feature type="transmembrane region" description="Helical" evidence="1">
    <location>
        <begin position="6"/>
        <end position="24"/>
    </location>
</feature>
<dbReference type="EMBL" id="JAGGLV010000016">
    <property type="protein sequence ID" value="MBP2114227.1"/>
    <property type="molecule type" value="Genomic_DNA"/>
</dbReference>
<organism evidence="2 3">
    <name type="scientific">Paenibacillus silagei</name>
    <dbReference type="NCBI Taxonomy" id="1670801"/>
    <lineage>
        <taxon>Bacteria</taxon>
        <taxon>Bacillati</taxon>
        <taxon>Bacillota</taxon>
        <taxon>Bacilli</taxon>
        <taxon>Bacillales</taxon>
        <taxon>Paenibacillaceae</taxon>
        <taxon>Paenibacillus</taxon>
    </lineage>
</organism>
<keyword evidence="1" id="KW-0812">Transmembrane</keyword>
<accession>A0ABS4NVY0</accession>
<feature type="transmembrane region" description="Helical" evidence="1">
    <location>
        <begin position="155"/>
        <end position="176"/>
    </location>
</feature>
<name>A0ABS4NVY0_9BACL</name>
<gene>
    <name evidence="2" type="ORF">J2Z70_004393</name>
</gene>
<proteinExistence type="predicted"/>
<keyword evidence="3" id="KW-1185">Reference proteome</keyword>
<protein>
    <submittedName>
        <fullName evidence="2">Inner membrane protein</fullName>
    </submittedName>
</protein>
<feature type="transmembrane region" description="Helical" evidence="1">
    <location>
        <begin position="88"/>
        <end position="106"/>
    </location>
</feature>
<dbReference type="Pfam" id="PF04307">
    <property type="entry name" value="YdjM"/>
    <property type="match status" value="1"/>
</dbReference>
<evidence type="ECO:0000256" key="1">
    <source>
        <dbReference type="SAM" id="Phobius"/>
    </source>
</evidence>
<comment type="caution">
    <text evidence="2">The sequence shown here is derived from an EMBL/GenBank/DDBJ whole genome shotgun (WGS) entry which is preliminary data.</text>
</comment>
<dbReference type="InterPro" id="IPR007404">
    <property type="entry name" value="YdjM-like"/>
</dbReference>
<reference evidence="2 3" key="1">
    <citation type="submission" date="2021-03" db="EMBL/GenBank/DDBJ databases">
        <title>Genomic Encyclopedia of Type Strains, Phase IV (KMG-IV): sequencing the most valuable type-strain genomes for metagenomic binning, comparative biology and taxonomic classification.</title>
        <authorList>
            <person name="Goeker M."/>
        </authorList>
    </citation>
    <scope>NUCLEOTIDE SEQUENCE [LARGE SCALE GENOMIC DNA]</scope>
    <source>
        <strain evidence="2 3">DSM 101953</strain>
    </source>
</reference>
<sequence>MSMILAMHIATHLLTGSFIVSIVLMRKAISFKEKVVLLGLTSFLGIVPDLLGNRYVSPWSHSIIVMGLVMVPIVFLFRLLLKKYSYTQLYLCLAGGVLGHILVDYLGHGVHLVYPLSSEAYTLPLIYLGDPTVWMPMLVGVMSFVLPVSLGRRRVLSSGCAVFLVLYLSLKLAMLMQLEQGLPRKFTLTPQAAVQVYPLGDYQVHKLSDFWKMGFDVIDSQRRVLGVLPVLGGEVRLDLNMIFAVKSDVVRSKTGKDGLEQVYRKLPAGDEASFEVMEESGEGPAGEIVARDREGNPRYFIYKDGTWVEEQRE</sequence>
<keyword evidence="1" id="KW-1133">Transmembrane helix</keyword>
<evidence type="ECO:0000313" key="3">
    <source>
        <dbReference type="Proteomes" id="UP000773462"/>
    </source>
</evidence>